<dbReference type="Pfam" id="PF01312">
    <property type="entry name" value="Bac_export_2"/>
    <property type="match status" value="1"/>
</dbReference>
<organism evidence="4 5">
    <name type="scientific">Parvularcula bermudensis (strain ATCC BAA-594 / HTCC2503 / KCTC 12087)</name>
    <dbReference type="NCBI Taxonomy" id="314260"/>
    <lineage>
        <taxon>Bacteria</taxon>
        <taxon>Pseudomonadati</taxon>
        <taxon>Pseudomonadota</taxon>
        <taxon>Alphaproteobacteria</taxon>
        <taxon>Parvularculales</taxon>
        <taxon>Parvularculaceae</taxon>
        <taxon>Parvularcula</taxon>
    </lineage>
</organism>
<evidence type="ECO:0000313" key="4">
    <source>
        <dbReference type="EMBL" id="ADM09651.1"/>
    </source>
</evidence>
<keyword evidence="3" id="KW-0472">Membrane</keyword>
<dbReference type="KEGG" id="pbr:PB2503_07979"/>
<keyword evidence="4" id="KW-0966">Cell projection</keyword>
<keyword evidence="5" id="KW-1185">Reference proteome</keyword>
<feature type="region of interest" description="Disordered" evidence="2">
    <location>
        <begin position="224"/>
        <end position="248"/>
    </location>
</feature>
<dbReference type="EMBL" id="CP002156">
    <property type="protein sequence ID" value="ADM09651.1"/>
    <property type="molecule type" value="Genomic_DNA"/>
</dbReference>
<dbReference type="RefSeq" id="WP_013300625.1">
    <property type="nucleotide sequence ID" value="NC_014414.1"/>
</dbReference>
<dbReference type="AlphaFoldDB" id="E0TH67"/>
<dbReference type="Gene3D" id="3.40.1690.10">
    <property type="entry name" value="secretion proteins EscU"/>
    <property type="match status" value="1"/>
</dbReference>
<evidence type="ECO:0000256" key="2">
    <source>
        <dbReference type="SAM" id="MobiDB-lite"/>
    </source>
</evidence>
<evidence type="ECO:0000256" key="1">
    <source>
        <dbReference type="ARBA" id="ARBA00010690"/>
    </source>
</evidence>
<keyword evidence="3" id="KW-0812">Transmembrane</keyword>
<accession>E0TH67</accession>
<proteinExistence type="inferred from homology"/>
<dbReference type="PRINTS" id="PR00950">
    <property type="entry name" value="TYPE3IMSPROT"/>
</dbReference>
<dbReference type="PANTHER" id="PTHR30531">
    <property type="entry name" value="FLAGELLAR BIOSYNTHETIC PROTEIN FLHB"/>
    <property type="match status" value="1"/>
</dbReference>
<reference evidence="5" key="1">
    <citation type="submission" date="2010-08" db="EMBL/GenBank/DDBJ databases">
        <title>Genome sequence of Parvularcula bermudensis HTCC2503.</title>
        <authorList>
            <person name="Kang D.-M."/>
            <person name="Oh H.-M."/>
            <person name="Cho J.-C."/>
        </authorList>
    </citation>
    <scope>NUCLEOTIDE SEQUENCE [LARGE SCALE GENOMIC DNA]</scope>
    <source>
        <strain evidence="5">ATCC BAA-594 / HTCC2503 / KCTC 12087</strain>
    </source>
</reference>
<feature type="region of interest" description="Disordered" evidence="2">
    <location>
        <begin position="1"/>
        <end position="25"/>
    </location>
</feature>
<keyword evidence="3" id="KW-1133">Transmembrane helix</keyword>
<dbReference type="GO" id="GO:0005886">
    <property type="term" value="C:plasma membrane"/>
    <property type="evidence" value="ECO:0007669"/>
    <property type="project" value="TreeGrafter"/>
</dbReference>
<gene>
    <name evidence="4" type="ordered locus">PB2503_07979</name>
</gene>
<dbReference type="InterPro" id="IPR029025">
    <property type="entry name" value="T3SS_substrate_exporter_C"/>
</dbReference>
<dbReference type="InterPro" id="IPR006135">
    <property type="entry name" value="T3SS_substrate_exporter"/>
</dbReference>
<sequence>MAENQDEAEKSHEATPERIKQARQKGDVAQSPEVLVFARYLGILVALLGFVSALAMNMATSLNVFMARPFEASARLMSDADPLEGFGSSALFFFALMAAPIALVIAGLIAQQALVFAPNKIKPDLNKLNPVKNAKQKFGKAALTDFVRNTVKITIVMVVGMVIGLAQTGRLTASVGAPPGLLAEELAGLARIMVITGVILAAIAAGIDLPIKWSQYRERLKMSRQELKDETKSTEGDPAQRSERQKRAREIAQNRQLLDVPDADVVVVNPEHYAVALQWNRHRGEVPRCIAKGVDAIALRIRNIADEAGVPLYRDVQTARSLYAVVEVGEEIRYEHYEAVAAAIRFADKLRAKRH</sequence>
<evidence type="ECO:0000313" key="5">
    <source>
        <dbReference type="Proteomes" id="UP000001302"/>
    </source>
</evidence>
<feature type="transmembrane region" description="Helical" evidence="3">
    <location>
        <begin position="189"/>
        <end position="211"/>
    </location>
</feature>
<protein>
    <submittedName>
        <fullName evidence="4">Flagellar biosynthetic protein FlhB</fullName>
    </submittedName>
</protein>
<dbReference type="Gene3D" id="6.10.250.2080">
    <property type="match status" value="1"/>
</dbReference>
<feature type="transmembrane region" description="Helical" evidence="3">
    <location>
        <begin position="40"/>
        <end position="66"/>
    </location>
</feature>
<evidence type="ECO:0000256" key="3">
    <source>
        <dbReference type="SAM" id="Phobius"/>
    </source>
</evidence>
<comment type="similarity">
    <text evidence="1">Belongs to the type III secretion exporter family.</text>
</comment>
<dbReference type="Proteomes" id="UP000001302">
    <property type="component" value="Chromosome"/>
</dbReference>
<dbReference type="HOGENOM" id="CLU_041013_1_2_5"/>
<keyword evidence="4" id="KW-0282">Flagellum</keyword>
<dbReference type="OrthoDB" id="9807950at2"/>
<reference evidence="4 5" key="2">
    <citation type="journal article" date="2011" name="J. Bacteriol.">
        <title>Complete genome sequence of strain HTCC2503T of Parvularcula bermudensis, the type species of the order "Parvularculales" in the class Alphaproteobacteria.</title>
        <authorList>
            <person name="Oh H.M."/>
            <person name="Kang I."/>
            <person name="Vergin K.L."/>
            <person name="Kang D."/>
            <person name="Rhee K.H."/>
            <person name="Giovannoni S.J."/>
            <person name="Cho J.C."/>
        </authorList>
    </citation>
    <scope>NUCLEOTIDE SEQUENCE [LARGE SCALE GENOMIC DNA]</scope>
    <source>
        <strain evidence="5">ATCC BAA-594 / HTCC2503 / KCTC 12087</strain>
    </source>
</reference>
<dbReference type="eggNOG" id="COG1377">
    <property type="taxonomic scope" value="Bacteria"/>
</dbReference>
<feature type="transmembrane region" description="Helical" evidence="3">
    <location>
        <begin position="86"/>
        <end position="110"/>
    </location>
</feature>
<feature type="compositionally biased region" description="Basic and acidic residues" evidence="2">
    <location>
        <begin position="7"/>
        <end position="25"/>
    </location>
</feature>
<keyword evidence="4" id="KW-0969">Cilium</keyword>
<feature type="transmembrane region" description="Helical" evidence="3">
    <location>
        <begin position="150"/>
        <end position="169"/>
    </location>
</feature>
<dbReference type="STRING" id="314260.PB2503_07979"/>
<name>E0TH67_PARBH</name>
<dbReference type="GO" id="GO:0009306">
    <property type="term" value="P:protein secretion"/>
    <property type="evidence" value="ECO:0007669"/>
    <property type="project" value="InterPro"/>
</dbReference>
<dbReference type="SUPFAM" id="SSF160544">
    <property type="entry name" value="EscU C-terminal domain-like"/>
    <property type="match status" value="1"/>
</dbReference>
<dbReference type="PANTHER" id="PTHR30531:SF12">
    <property type="entry name" value="FLAGELLAR BIOSYNTHETIC PROTEIN FLHB"/>
    <property type="match status" value="1"/>
</dbReference>